<dbReference type="Proteomes" id="UP001449657">
    <property type="component" value="Chromosome"/>
</dbReference>
<organism evidence="2 3">
    <name type="scientific">Chitinophaga caseinilytica</name>
    <dbReference type="NCBI Taxonomy" id="2267521"/>
    <lineage>
        <taxon>Bacteria</taxon>
        <taxon>Pseudomonadati</taxon>
        <taxon>Bacteroidota</taxon>
        <taxon>Chitinophagia</taxon>
        <taxon>Chitinophagales</taxon>
        <taxon>Chitinophagaceae</taxon>
        <taxon>Chitinophaga</taxon>
    </lineage>
</organism>
<dbReference type="RefSeq" id="WP_341842800.1">
    <property type="nucleotide sequence ID" value="NZ_CP149792.1"/>
</dbReference>
<keyword evidence="3" id="KW-1185">Reference proteome</keyword>
<proteinExistence type="predicted"/>
<sequence>MIPEGAPQRLRAPLPTPIYGKPATSKTITPPEPKLTIESGAARPAQPAQPVQPVQAPAPTPPAPKPAPAPNPVASAPPPAAGNGAPKPKMTGLAAMKEALAAKQQQNANAVVKESIPLTAGAVAVYWDEFIDRFRQANKMTVVGNLQLAQTELRGPEEINITSRNIVQYRFMEEEKLEISEFFKQKFRNKDLILTLSLDETRQSEVDTGPVPLSSKEQFVRMMEKYPLVKELRERLNMELDF</sequence>
<feature type="compositionally biased region" description="Low complexity" evidence="1">
    <location>
        <begin position="40"/>
        <end position="55"/>
    </location>
</feature>
<gene>
    <name evidence="2" type="ORF">WJU22_08450</name>
</gene>
<feature type="region of interest" description="Disordered" evidence="1">
    <location>
        <begin position="1"/>
        <end position="90"/>
    </location>
</feature>
<evidence type="ECO:0000313" key="3">
    <source>
        <dbReference type="Proteomes" id="UP001449657"/>
    </source>
</evidence>
<evidence type="ECO:0000313" key="2">
    <source>
        <dbReference type="EMBL" id="WZN48204.1"/>
    </source>
</evidence>
<protein>
    <recommendedName>
        <fullName evidence="4">DNA polymerase-3 subunit gamma/tau</fullName>
    </recommendedName>
</protein>
<evidence type="ECO:0008006" key="4">
    <source>
        <dbReference type="Google" id="ProtNLM"/>
    </source>
</evidence>
<dbReference type="EMBL" id="CP150096">
    <property type="protein sequence ID" value="WZN48204.1"/>
    <property type="molecule type" value="Genomic_DNA"/>
</dbReference>
<feature type="compositionally biased region" description="Pro residues" evidence="1">
    <location>
        <begin position="56"/>
        <end position="80"/>
    </location>
</feature>
<evidence type="ECO:0000256" key="1">
    <source>
        <dbReference type="SAM" id="MobiDB-lite"/>
    </source>
</evidence>
<accession>A0ABZ2Z7I7</accession>
<reference evidence="2 3" key="1">
    <citation type="submission" date="2024-03" db="EMBL/GenBank/DDBJ databases">
        <title>Chitinophaga caseinilytica sp. nov., a casein hydrolysing bacterium isolated from forest soil.</title>
        <authorList>
            <person name="Lee D.S."/>
            <person name="Han D.M."/>
            <person name="Baek J.H."/>
            <person name="Choi D.G."/>
            <person name="Jeon J.H."/>
            <person name="Jeon C.O."/>
        </authorList>
    </citation>
    <scope>NUCLEOTIDE SEQUENCE [LARGE SCALE GENOMIC DNA]</scope>
    <source>
        <strain evidence="2 3">KACC 19118</strain>
    </source>
</reference>
<name>A0ABZ2Z7I7_9BACT</name>